<evidence type="ECO:0000313" key="11">
    <source>
        <dbReference type="EMBL" id="SEM43107.1"/>
    </source>
</evidence>
<organism evidence="11 12">
    <name type="scientific">Ligilactobacillus ruminis</name>
    <dbReference type="NCBI Taxonomy" id="1623"/>
    <lineage>
        <taxon>Bacteria</taxon>
        <taxon>Bacillati</taxon>
        <taxon>Bacillota</taxon>
        <taxon>Bacilli</taxon>
        <taxon>Lactobacillales</taxon>
        <taxon>Lactobacillaceae</taxon>
        <taxon>Ligilactobacillus</taxon>
    </lineage>
</organism>
<evidence type="ECO:0000256" key="3">
    <source>
        <dbReference type="ARBA" id="ARBA00022448"/>
    </source>
</evidence>
<comment type="caution">
    <text evidence="9">Lacks conserved residue(s) required for the propagation of feature annotation.</text>
</comment>
<dbReference type="InterPro" id="IPR038076">
    <property type="entry name" value="MgtE_N_sf"/>
</dbReference>
<dbReference type="InterPro" id="IPR006668">
    <property type="entry name" value="Mg_transptr_MgtE_intracell_dom"/>
</dbReference>
<dbReference type="EMBL" id="FOCC01000002">
    <property type="protein sequence ID" value="SEM43107.1"/>
    <property type="molecule type" value="Genomic_DNA"/>
</dbReference>
<dbReference type="SMART" id="SM00116">
    <property type="entry name" value="CBS"/>
    <property type="match status" value="2"/>
</dbReference>
<feature type="transmembrane region" description="Helical" evidence="9">
    <location>
        <begin position="388"/>
        <end position="412"/>
    </location>
</feature>
<feature type="transmembrane region" description="Helical" evidence="9">
    <location>
        <begin position="289"/>
        <end position="306"/>
    </location>
</feature>
<evidence type="ECO:0000256" key="6">
    <source>
        <dbReference type="ARBA" id="ARBA00022989"/>
    </source>
</evidence>
<keyword evidence="9" id="KW-0479">Metal-binding</keyword>
<protein>
    <recommendedName>
        <fullName evidence="9">Magnesium transporter MgtE</fullName>
    </recommendedName>
</protein>
<dbReference type="Pfam" id="PF01769">
    <property type="entry name" value="MgtE"/>
    <property type="match status" value="1"/>
</dbReference>
<feature type="domain" description="CBS" evidence="10">
    <location>
        <begin position="143"/>
        <end position="206"/>
    </location>
</feature>
<comment type="subcellular location">
    <subcellularLocation>
        <location evidence="9">Cell membrane</location>
        <topology evidence="9">Multi-pass membrane protein</topology>
    </subcellularLocation>
    <subcellularLocation>
        <location evidence="1">Membrane</location>
        <topology evidence="1">Multi-pass membrane protein</topology>
    </subcellularLocation>
</comment>
<keyword evidence="3 9" id="KW-0813">Transport</keyword>
<comment type="function">
    <text evidence="9">Acts as a magnesium transporter.</text>
</comment>
<evidence type="ECO:0000256" key="8">
    <source>
        <dbReference type="PROSITE-ProRule" id="PRU00703"/>
    </source>
</evidence>
<comment type="similarity">
    <text evidence="2 9">Belongs to the SLC41A transporter family.</text>
</comment>
<evidence type="ECO:0000256" key="7">
    <source>
        <dbReference type="ARBA" id="ARBA00023136"/>
    </source>
</evidence>
<evidence type="ECO:0000259" key="10">
    <source>
        <dbReference type="PROSITE" id="PS51371"/>
    </source>
</evidence>
<evidence type="ECO:0000256" key="5">
    <source>
        <dbReference type="ARBA" id="ARBA00022842"/>
    </source>
</evidence>
<dbReference type="InterPro" id="IPR006667">
    <property type="entry name" value="SLC41_membr_dom"/>
</dbReference>
<evidence type="ECO:0000256" key="1">
    <source>
        <dbReference type="ARBA" id="ARBA00004141"/>
    </source>
</evidence>
<dbReference type="Gene3D" id="1.10.357.20">
    <property type="entry name" value="SLC41 divalent cation transporters, integral membrane domain"/>
    <property type="match status" value="1"/>
</dbReference>
<dbReference type="Gene3D" id="3.10.580.10">
    <property type="entry name" value="CBS-domain"/>
    <property type="match status" value="1"/>
</dbReference>
<dbReference type="PANTHER" id="PTHR43773">
    <property type="entry name" value="MAGNESIUM TRANSPORTER MGTE"/>
    <property type="match status" value="1"/>
</dbReference>
<dbReference type="Pfam" id="PF00571">
    <property type="entry name" value="CBS"/>
    <property type="match status" value="2"/>
</dbReference>
<dbReference type="SUPFAM" id="SSF54631">
    <property type="entry name" value="CBS-domain pair"/>
    <property type="match status" value="1"/>
</dbReference>
<dbReference type="SUPFAM" id="SSF161093">
    <property type="entry name" value="MgtE membrane domain-like"/>
    <property type="match status" value="1"/>
</dbReference>
<dbReference type="SMART" id="SM00924">
    <property type="entry name" value="MgtE_N"/>
    <property type="match status" value="1"/>
</dbReference>
<dbReference type="Proteomes" id="UP000182089">
    <property type="component" value="Unassembled WGS sequence"/>
</dbReference>
<comment type="caution">
    <text evidence="11">The sequence shown here is derived from an EMBL/GenBank/DDBJ whole genome shotgun (WGS) entry which is preliminary data.</text>
</comment>
<evidence type="ECO:0000313" key="12">
    <source>
        <dbReference type="Proteomes" id="UP000182089"/>
    </source>
</evidence>
<keyword evidence="6 9" id="KW-1133">Transmembrane helix</keyword>
<dbReference type="SUPFAM" id="SSF158791">
    <property type="entry name" value="MgtE N-terminal domain-like"/>
    <property type="match status" value="1"/>
</dbReference>
<dbReference type="PROSITE" id="PS51371">
    <property type="entry name" value="CBS"/>
    <property type="match status" value="2"/>
</dbReference>
<dbReference type="NCBIfam" id="TIGR00400">
    <property type="entry name" value="mgtE"/>
    <property type="match status" value="1"/>
</dbReference>
<dbReference type="InterPro" id="IPR036739">
    <property type="entry name" value="SLC41_membr_dom_sf"/>
</dbReference>
<dbReference type="Pfam" id="PF03448">
    <property type="entry name" value="MgtE_N"/>
    <property type="match status" value="1"/>
</dbReference>
<proteinExistence type="inferred from homology"/>
<dbReference type="PANTHER" id="PTHR43773:SF1">
    <property type="entry name" value="MAGNESIUM TRANSPORTER MGTE"/>
    <property type="match status" value="1"/>
</dbReference>
<accession>A0ABY1A9X0</accession>
<evidence type="ECO:0000256" key="9">
    <source>
        <dbReference type="RuleBase" id="RU362011"/>
    </source>
</evidence>
<feature type="transmembrane region" description="Helical" evidence="9">
    <location>
        <begin position="359"/>
        <end position="381"/>
    </location>
</feature>
<comment type="subunit">
    <text evidence="9">Homodimer.</text>
</comment>
<dbReference type="CDD" id="cd04606">
    <property type="entry name" value="CBS_pair_Mg_transporter"/>
    <property type="match status" value="1"/>
</dbReference>
<dbReference type="Gene3D" id="1.25.60.10">
    <property type="entry name" value="MgtE N-terminal domain-like"/>
    <property type="match status" value="1"/>
</dbReference>
<feature type="domain" description="CBS" evidence="10">
    <location>
        <begin position="207"/>
        <end position="263"/>
    </location>
</feature>
<keyword evidence="5 9" id="KW-0460">Magnesium</keyword>
<reference evidence="11 12" key="1">
    <citation type="submission" date="2016-10" db="EMBL/GenBank/DDBJ databases">
        <authorList>
            <person name="Varghese N."/>
            <person name="Submissions S."/>
        </authorList>
    </citation>
    <scope>NUCLEOTIDE SEQUENCE [LARGE SCALE GENOMIC DNA]</scope>
    <source>
        <strain evidence="11 12">WC1T17</strain>
    </source>
</reference>
<sequence length="457" mass="50973">MANTFETAHDKSSTIIQLLNSQNARKFREEYLDLHVYEQAQIFVDLNEKQRARLYRYLTAEEVGDMFDAIEEEPEDVVTYFKEMPTQYAANVIDQMYTDNAVDILAYAPKKDLAKYLRLIPTEKAAEIREMLHYEDKTAGAIMSTEFVEIVGNQTVRSAMHVIKREAEDAETIYYVYVIGSNEKLIGVVTLRDLLMHDDDVMIEDIMTTPVLSVQVSDDQAEVAQTIRDYNFVAIPVTDYDNKLIGIITVDDIIDVIDEESAEDYSGLAGVDTDKETDNNPAKAALNRLPWLIILLLLGMSTTTLISHYESMIGQASILAIFISSITGTAGNAGTQSLAVAVRRLAEKEEDQPSWYKQFLTELLTGLMIGLVTGLTICIIVGIWKQNFVLGFVIGMAMMCAITVANLAGTFIPNLMDKIGVDPAVASGPFISTLSDLTSVLIYFNIAKVFMKFFMGQ</sequence>
<gene>
    <name evidence="11" type="ORF">SAMN05216431_102205</name>
</gene>
<dbReference type="InterPro" id="IPR046342">
    <property type="entry name" value="CBS_dom_sf"/>
</dbReference>
<keyword evidence="8" id="KW-0129">CBS domain</keyword>
<keyword evidence="4 9" id="KW-0812">Transmembrane</keyword>
<feature type="transmembrane region" description="Helical" evidence="9">
    <location>
        <begin position="424"/>
        <end position="446"/>
    </location>
</feature>
<dbReference type="InterPro" id="IPR006669">
    <property type="entry name" value="MgtE_transporter"/>
</dbReference>
<dbReference type="InterPro" id="IPR000644">
    <property type="entry name" value="CBS_dom"/>
</dbReference>
<name>A0ABY1A9X0_9LACO</name>
<keyword evidence="7 9" id="KW-0472">Membrane</keyword>
<keyword evidence="9" id="KW-1003">Cell membrane</keyword>
<evidence type="ECO:0000256" key="2">
    <source>
        <dbReference type="ARBA" id="ARBA00009749"/>
    </source>
</evidence>
<evidence type="ECO:0000256" key="4">
    <source>
        <dbReference type="ARBA" id="ARBA00022692"/>
    </source>
</evidence>